<dbReference type="Gene3D" id="3.40.50.300">
    <property type="entry name" value="P-loop containing nucleotide triphosphate hydrolases"/>
    <property type="match status" value="1"/>
</dbReference>
<dbReference type="Proteomes" id="UP000219412">
    <property type="component" value="Unassembled WGS sequence"/>
</dbReference>
<dbReference type="Pfam" id="PF13614">
    <property type="entry name" value="AAA_31"/>
    <property type="match status" value="1"/>
</dbReference>
<keyword evidence="3" id="KW-1185">Reference proteome</keyword>
<dbReference type="EMBL" id="OBQF01000008">
    <property type="protein sequence ID" value="SOC45083.1"/>
    <property type="molecule type" value="Genomic_DNA"/>
</dbReference>
<gene>
    <name evidence="2" type="ORF">SAMN05878391_2592</name>
</gene>
<dbReference type="SUPFAM" id="SSF52540">
    <property type="entry name" value="P-loop containing nucleoside triphosphate hydrolases"/>
    <property type="match status" value="1"/>
</dbReference>
<accession>A0A285UTF7</accession>
<evidence type="ECO:0000313" key="2">
    <source>
        <dbReference type="EMBL" id="SOC45083.1"/>
    </source>
</evidence>
<organism evidence="2 3">
    <name type="scientific">Salinicoccus kekensis</name>
    <dbReference type="NCBI Taxonomy" id="714307"/>
    <lineage>
        <taxon>Bacteria</taxon>
        <taxon>Bacillati</taxon>
        <taxon>Bacillota</taxon>
        <taxon>Bacilli</taxon>
        <taxon>Bacillales</taxon>
        <taxon>Staphylococcaceae</taxon>
        <taxon>Salinicoccus</taxon>
    </lineage>
</organism>
<feature type="domain" description="AAA" evidence="1">
    <location>
        <begin position="2"/>
        <end position="180"/>
    </location>
</feature>
<dbReference type="RefSeq" id="WP_097042842.1">
    <property type="nucleotide sequence ID" value="NZ_OBQF01000008.1"/>
</dbReference>
<name>A0A285UTF7_9STAP</name>
<dbReference type="OrthoDB" id="9815116at2"/>
<dbReference type="AlphaFoldDB" id="A0A285UTF7"/>
<evidence type="ECO:0000313" key="3">
    <source>
        <dbReference type="Proteomes" id="UP000219412"/>
    </source>
</evidence>
<dbReference type="PANTHER" id="PTHR13696">
    <property type="entry name" value="P-LOOP CONTAINING NUCLEOSIDE TRIPHOSPHATE HYDROLASE"/>
    <property type="match status" value="1"/>
</dbReference>
<dbReference type="InterPro" id="IPR050678">
    <property type="entry name" value="DNA_Partitioning_ATPase"/>
</dbReference>
<dbReference type="PANTHER" id="PTHR13696:SF99">
    <property type="entry name" value="COBYRINIC ACID AC-DIAMIDE SYNTHASE"/>
    <property type="match status" value="1"/>
</dbReference>
<proteinExistence type="predicted"/>
<dbReference type="InterPro" id="IPR027417">
    <property type="entry name" value="P-loop_NTPase"/>
</dbReference>
<protein>
    <submittedName>
        <fullName evidence="2">Cellulose biosynthesis protein BcsQ</fullName>
    </submittedName>
</protein>
<evidence type="ECO:0000259" key="1">
    <source>
        <dbReference type="Pfam" id="PF13614"/>
    </source>
</evidence>
<dbReference type="InterPro" id="IPR025669">
    <property type="entry name" value="AAA_dom"/>
</dbReference>
<reference evidence="3" key="1">
    <citation type="submission" date="2017-08" db="EMBL/GenBank/DDBJ databases">
        <authorList>
            <person name="Varghese N."/>
            <person name="Submissions S."/>
        </authorList>
    </citation>
    <scope>NUCLEOTIDE SEQUENCE [LARGE SCALE GENOMIC DNA]</scope>
    <source>
        <strain evidence="3">DSM 23173</strain>
    </source>
</reference>
<dbReference type="CDD" id="cd02042">
    <property type="entry name" value="ParAB_family"/>
    <property type="match status" value="1"/>
</dbReference>
<sequence length="265" mass="30842">MTKIISFSNYKGGVGKSTITEIFGFLLDRDHDKKVLLIDTDPQMNLSDKIRRTFNVEAKPKKQLMQAIEDQTIADARVTINDNIDLLVGDWQIEKFPQHVAKLPAQAQFYLLYTLTKDIVKEYEYVLIDTRPSTDIMTNNAIAMSDYVLIVAKTEQDSFISSQRYYKYLSEMQRYNENLKLLGVIQYLVNTRGSTDKKVMQDFAELFEEDVLKSIIRSSERVKTWGYYGITTNYAHDKKTMKMYQEALNEVLEKLEKRDEDVPAH</sequence>